<dbReference type="PANTHER" id="PTHR30137:SF8">
    <property type="entry name" value="BLR5498 PROTEIN"/>
    <property type="match status" value="1"/>
</dbReference>
<evidence type="ECO:0000313" key="4">
    <source>
        <dbReference type="EMBL" id="GAA0542823.1"/>
    </source>
</evidence>
<dbReference type="EMBL" id="BAAAGS010000035">
    <property type="protein sequence ID" value="GAA0542823.1"/>
    <property type="molecule type" value="Genomic_DNA"/>
</dbReference>
<dbReference type="Proteomes" id="UP001500729">
    <property type="component" value="Unassembled WGS sequence"/>
</dbReference>
<dbReference type="InterPro" id="IPR050766">
    <property type="entry name" value="Bact_Lucif_Oxidored"/>
</dbReference>
<organism evidence="4 5">
    <name type="scientific">Saccharopolyspora erythraea</name>
    <name type="common">Streptomyces erythraeus</name>
    <dbReference type="NCBI Taxonomy" id="1836"/>
    <lineage>
        <taxon>Bacteria</taxon>
        <taxon>Bacillati</taxon>
        <taxon>Actinomycetota</taxon>
        <taxon>Actinomycetes</taxon>
        <taxon>Pseudonocardiales</taxon>
        <taxon>Pseudonocardiaceae</taxon>
        <taxon>Saccharopolyspora</taxon>
    </lineage>
</organism>
<reference evidence="5" key="1">
    <citation type="journal article" date="2019" name="Int. J. Syst. Evol. Microbiol.">
        <title>The Global Catalogue of Microorganisms (GCM) 10K type strain sequencing project: providing services to taxonomists for standard genome sequencing and annotation.</title>
        <authorList>
            <consortium name="The Broad Institute Genomics Platform"/>
            <consortium name="The Broad Institute Genome Sequencing Center for Infectious Disease"/>
            <person name="Wu L."/>
            <person name="Ma J."/>
        </authorList>
    </citation>
    <scope>NUCLEOTIDE SEQUENCE [LARGE SCALE GENOMIC DNA]</scope>
    <source>
        <strain evidence="5">JCM 10303</strain>
    </source>
</reference>
<dbReference type="NCBIfam" id="TIGR04036">
    <property type="entry name" value="LLM_CE1758_fam"/>
    <property type="match status" value="1"/>
</dbReference>
<sequence>MEFGMLTIGDLLPDPRTGARPSENNRVRALSALARRAEQAGLDVFALGEHHNPPFVTSSGSTLLAYIAAVTSRIVLCTGSTLITTNDPVRIAEEFATLQHLAPGRVELILGRGNTEAVYPWFGKKAEDGVELAAENYALLHRLWREEEVDWDGRFRTPLRGFTSVPRPLDGSPPPVWHGCVRQTETAENAARYGDGFFISNLFIPMDHFEPLVELYRRRYEEHGHGRAEDAVVGVGGQVFIRQRSQDAVEEFRPYFHNTPVYREQTSLERVVETTALSVGSPQQVIDKTLTFRERYGDYRRQLFSLDLGGIPLDTALEQVDLLGEHVLPVLRRETASGQTGAKLVG</sequence>
<proteinExistence type="predicted"/>
<accession>A0ABP3NEK9</accession>
<evidence type="ECO:0000259" key="3">
    <source>
        <dbReference type="Pfam" id="PF00296"/>
    </source>
</evidence>
<evidence type="ECO:0000256" key="2">
    <source>
        <dbReference type="ARBA" id="ARBA00023033"/>
    </source>
</evidence>
<dbReference type="SUPFAM" id="SSF51679">
    <property type="entry name" value="Bacterial luciferase-like"/>
    <property type="match status" value="1"/>
</dbReference>
<dbReference type="RefSeq" id="WP_009946658.1">
    <property type="nucleotide sequence ID" value="NZ_BAAAGS010000035.1"/>
</dbReference>
<comment type="caution">
    <text evidence="4">The sequence shown here is derived from an EMBL/GenBank/DDBJ whole genome shotgun (WGS) entry which is preliminary data.</text>
</comment>
<keyword evidence="5" id="KW-1185">Reference proteome</keyword>
<feature type="domain" description="Luciferase-like" evidence="3">
    <location>
        <begin position="1"/>
        <end position="297"/>
    </location>
</feature>
<name>A0ABP3NEK9_SACER</name>
<gene>
    <name evidence="4" type="ORF">GCM10009533_47270</name>
</gene>
<dbReference type="InterPro" id="IPR023934">
    <property type="entry name" value="LLM_FMN-dep_put"/>
</dbReference>
<evidence type="ECO:0000313" key="5">
    <source>
        <dbReference type="Proteomes" id="UP001500729"/>
    </source>
</evidence>
<evidence type="ECO:0000256" key="1">
    <source>
        <dbReference type="ARBA" id="ARBA00023002"/>
    </source>
</evidence>
<dbReference type="PANTHER" id="PTHR30137">
    <property type="entry name" value="LUCIFERASE-LIKE MONOOXYGENASE"/>
    <property type="match status" value="1"/>
</dbReference>
<keyword evidence="1" id="KW-0560">Oxidoreductase</keyword>
<dbReference type="InterPro" id="IPR036661">
    <property type="entry name" value="Luciferase-like_sf"/>
</dbReference>
<keyword evidence="2" id="KW-0503">Monooxygenase</keyword>
<protein>
    <submittedName>
        <fullName evidence="4">LLM class flavin-dependent oxidoreductase</fullName>
    </submittedName>
</protein>
<dbReference type="Pfam" id="PF00296">
    <property type="entry name" value="Bac_luciferase"/>
    <property type="match status" value="1"/>
</dbReference>
<dbReference type="Gene3D" id="3.20.20.30">
    <property type="entry name" value="Luciferase-like domain"/>
    <property type="match status" value="1"/>
</dbReference>
<dbReference type="InterPro" id="IPR011251">
    <property type="entry name" value="Luciferase-like_dom"/>
</dbReference>